<sequence length="314" mass="34472">MESSCSDTQALYTGALRACGYTPSFSCEDVACLHNNLQWCNSSVCSSALSFAQNLTTECGRQPLNPPMPLQICDTACVGATRLVHGLLTTCTTATGGQGDLAACLACQYYQGNRSMLFTHCAIEGVSSPYGAVAGATISRCKIIFPQLPPSFPSAFDDSSSMVVRTDVQSAPVFIVVVIVGMVVAVSVVILVYFQFRNVRKAQRRESFRGAIVVQPPIQQHLHHVHHHHHNRRHRRGAVPRPTLHRKQRITRTSILSFEDEEPYILPSPASYDMVLGSPKDGSGIDDVRFDKKFTQYRIPVDEFVNKTLLDTGG</sequence>
<proteinExistence type="predicted"/>
<gene>
    <name evidence="2" type="ORF">H257_15212</name>
</gene>
<dbReference type="RefSeq" id="XP_009841535.1">
    <property type="nucleotide sequence ID" value="XM_009843233.1"/>
</dbReference>
<dbReference type="AlphaFoldDB" id="W4FQ63"/>
<dbReference type="VEuPathDB" id="FungiDB:H257_15212"/>
<organism evidence="2">
    <name type="scientific">Aphanomyces astaci</name>
    <name type="common">Crayfish plague agent</name>
    <dbReference type="NCBI Taxonomy" id="112090"/>
    <lineage>
        <taxon>Eukaryota</taxon>
        <taxon>Sar</taxon>
        <taxon>Stramenopiles</taxon>
        <taxon>Oomycota</taxon>
        <taxon>Saprolegniomycetes</taxon>
        <taxon>Saprolegniales</taxon>
        <taxon>Verrucalvaceae</taxon>
        <taxon>Aphanomyces</taxon>
    </lineage>
</organism>
<reference evidence="2" key="1">
    <citation type="submission" date="2013-12" db="EMBL/GenBank/DDBJ databases">
        <title>The Genome Sequence of Aphanomyces astaci APO3.</title>
        <authorList>
            <consortium name="The Broad Institute Genomics Platform"/>
            <person name="Russ C."/>
            <person name="Tyler B."/>
            <person name="van West P."/>
            <person name="Dieguez-Uribeondo J."/>
            <person name="Young S.K."/>
            <person name="Zeng Q."/>
            <person name="Gargeya S."/>
            <person name="Fitzgerald M."/>
            <person name="Abouelleil A."/>
            <person name="Alvarado L."/>
            <person name="Chapman S.B."/>
            <person name="Gainer-Dewar J."/>
            <person name="Goldberg J."/>
            <person name="Griggs A."/>
            <person name="Gujja S."/>
            <person name="Hansen M."/>
            <person name="Howarth C."/>
            <person name="Imamovic A."/>
            <person name="Ireland A."/>
            <person name="Larimer J."/>
            <person name="McCowan C."/>
            <person name="Murphy C."/>
            <person name="Pearson M."/>
            <person name="Poon T.W."/>
            <person name="Priest M."/>
            <person name="Roberts A."/>
            <person name="Saif S."/>
            <person name="Shea T."/>
            <person name="Sykes S."/>
            <person name="Wortman J."/>
            <person name="Nusbaum C."/>
            <person name="Birren B."/>
        </authorList>
    </citation>
    <scope>NUCLEOTIDE SEQUENCE [LARGE SCALE GENOMIC DNA]</scope>
    <source>
        <strain evidence="2">APO3</strain>
    </source>
</reference>
<dbReference type="GeneID" id="20817208"/>
<accession>W4FQ63</accession>
<protein>
    <submittedName>
        <fullName evidence="2">Uncharacterized protein</fullName>
    </submittedName>
</protein>
<evidence type="ECO:0000313" key="2">
    <source>
        <dbReference type="EMBL" id="ETV69076.1"/>
    </source>
</evidence>
<keyword evidence="1" id="KW-0812">Transmembrane</keyword>
<evidence type="ECO:0000256" key="1">
    <source>
        <dbReference type="SAM" id="Phobius"/>
    </source>
</evidence>
<dbReference type="EMBL" id="KI913180">
    <property type="protein sequence ID" value="ETV69076.1"/>
    <property type="molecule type" value="Genomic_DNA"/>
</dbReference>
<keyword evidence="1" id="KW-1133">Transmembrane helix</keyword>
<name>W4FQ63_APHAT</name>
<feature type="transmembrane region" description="Helical" evidence="1">
    <location>
        <begin position="171"/>
        <end position="194"/>
    </location>
</feature>
<keyword evidence="1" id="KW-0472">Membrane</keyword>